<protein>
    <submittedName>
        <fullName evidence="4">Protein-disulfide isomerase</fullName>
    </submittedName>
</protein>
<feature type="domain" description="Thioredoxin" evidence="3">
    <location>
        <begin position="32"/>
        <end position="221"/>
    </location>
</feature>
<dbReference type="PANTHER" id="PTHR13887">
    <property type="entry name" value="GLUTATHIONE S-TRANSFERASE KAPPA"/>
    <property type="match status" value="1"/>
</dbReference>
<dbReference type="OrthoDB" id="117402at2"/>
<evidence type="ECO:0000256" key="1">
    <source>
        <dbReference type="ARBA" id="ARBA00005791"/>
    </source>
</evidence>
<keyword evidence="5" id="KW-1185">Reference proteome</keyword>
<keyword evidence="4" id="KW-0413">Isomerase</keyword>
<keyword evidence="2" id="KW-0812">Transmembrane</keyword>
<dbReference type="InterPro" id="IPR036249">
    <property type="entry name" value="Thioredoxin-like_sf"/>
</dbReference>
<evidence type="ECO:0000313" key="5">
    <source>
        <dbReference type="Proteomes" id="UP000252586"/>
    </source>
</evidence>
<keyword evidence="2" id="KW-1133">Transmembrane helix</keyword>
<dbReference type="PANTHER" id="PTHR13887:SF55">
    <property type="entry name" value="SLR0313 PROTEIN"/>
    <property type="match status" value="1"/>
</dbReference>
<reference evidence="4 5" key="1">
    <citation type="submission" date="2018-06" db="EMBL/GenBank/DDBJ databases">
        <title>Genomic Encyclopedia of Type Strains, Phase IV (KMG-IV): sequencing the most valuable type-strain genomes for metagenomic binning, comparative biology and taxonomic classification.</title>
        <authorList>
            <person name="Goeker M."/>
        </authorList>
    </citation>
    <scope>NUCLEOTIDE SEQUENCE [LARGE SCALE GENOMIC DNA]</scope>
    <source>
        <strain evidence="4 5">DSM 44599</strain>
    </source>
</reference>
<sequence length="221" mass="24474">MTTAPPRARRLRLAITLAAVCAVVVTGIVLVAREQRDAPTSAAPGPAAVVRPDSHRLDAPEGARVTLVEFLDFECEACAAMYPVVERLREEYRDRVTFVVRYFPVPSHFNAERAARAVEAAARQGRFEQMYQQMFRTQAGWGERRVPLDEVFRGFARELGLDMAAFDADYADPRVGERVRADFEDGLALGVRGTPTFFVDGEPIVPNGYESLAEALDAALR</sequence>
<dbReference type="InterPro" id="IPR012336">
    <property type="entry name" value="Thioredoxin-like_fold"/>
</dbReference>
<dbReference type="Gene3D" id="3.40.30.10">
    <property type="entry name" value="Glutaredoxin"/>
    <property type="match status" value="1"/>
</dbReference>
<dbReference type="RefSeq" id="WP_067504228.1">
    <property type="nucleotide sequence ID" value="NZ_QNRE01000001.1"/>
</dbReference>
<accession>A0A366E212</accession>
<comment type="similarity">
    <text evidence="1">Belongs to the thioredoxin family. DsbA subfamily.</text>
</comment>
<dbReference type="AlphaFoldDB" id="A0A366E212"/>
<organism evidence="4 5">
    <name type="scientific">Nocardia puris</name>
    <dbReference type="NCBI Taxonomy" id="208602"/>
    <lineage>
        <taxon>Bacteria</taxon>
        <taxon>Bacillati</taxon>
        <taxon>Actinomycetota</taxon>
        <taxon>Actinomycetes</taxon>
        <taxon>Mycobacteriales</taxon>
        <taxon>Nocardiaceae</taxon>
        <taxon>Nocardia</taxon>
    </lineage>
</organism>
<evidence type="ECO:0000256" key="2">
    <source>
        <dbReference type="SAM" id="Phobius"/>
    </source>
</evidence>
<dbReference type="EMBL" id="QNRE01000001">
    <property type="protein sequence ID" value="RBO96352.1"/>
    <property type="molecule type" value="Genomic_DNA"/>
</dbReference>
<dbReference type="GO" id="GO:0016853">
    <property type="term" value="F:isomerase activity"/>
    <property type="evidence" value="ECO:0007669"/>
    <property type="project" value="UniProtKB-KW"/>
</dbReference>
<dbReference type="PROSITE" id="PS51352">
    <property type="entry name" value="THIOREDOXIN_2"/>
    <property type="match status" value="1"/>
</dbReference>
<proteinExistence type="inferred from homology"/>
<dbReference type="SUPFAM" id="SSF52833">
    <property type="entry name" value="Thioredoxin-like"/>
    <property type="match status" value="1"/>
</dbReference>
<comment type="caution">
    <text evidence="4">The sequence shown here is derived from an EMBL/GenBank/DDBJ whole genome shotgun (WGS) entry which is preliminary data.</text>
</comment>
<dbReference type="Proteomes" id="UP000252586">
    <property type="component" value="Unassembled WGS sequence"/>
</dbReference>
<keyword evidence="2" id="KW-0472">Membrane</keyword>
<gene>
    <name evidence="4" type="ORF">DFR74_101367</name>
</gene>
<dbReference type="STRING" id="1210090.GCA_001613185_01082"/>
<feature type="transmembrane region" description="Helical" evidence="2">
    <location>
        <begin position="12"/>
        <end position="32"/>
    </location>
</feature>
<evidence type="ECO:0000259" key="3">
    <source>
        <dbReference type="PROSITE" id="PS51352"/>
    </source>
</evidence>
<dbReference type="InterPro" id="IPR013766">
    <property type="entry name" value="Thioredoxin_domain"/>
</dbReference>
<name>A0A366E212_9NOCA</name>
<evidence type="ECO:0000313" key="4">
    <source>
        <dbReference type="EMBL" id="RBO96352.1"/>
    </source>
</evidence>
<dbReference type="Pfam" id="PF13462">
    <property type="entry name" value="Thioredoxin_4"/>
    <property type="match status" value="1"/>
</dbReference>